<organism evidence="1 2">
    <name type="scientific">Acrocarpospora macrocephala</name>
    <dbReference type="NCBI Taxonomy" id="150177"/>
    <lineage>
        <taxon>Bacteria</taxon>
        <taxon>Bacillati</taxon>
        <taxon>Actinomycetota</taxon>
        <taxon>Actinomycetes</taxon>
        <taxon>Streptosporangiales</taxon>
        <taxon>Streptosporangiaceae</taxon>
        <taxon>Acrocarpospora</taxon>
    </lineage>
</organism>
<dbReference type="PANTHER" id="PTHR42905:SF5">
    <property type="entry name" value="CARBOXYVINYL-CARBOXYPHOSPHONATE PHOSPHORYLMUTASE, CHLOROPLASTIC"/>
    <property type="match status" value="1"/>
</dbReference>
<dbReference type="InterPro" id="IPR040442">
    <property type="entry name" value="Pyrv_kinase-like_dom_sf"/>
</dbReference>
<dbReference type="PANTHER" id="PTHR42905">
    <property type="entry name" value="PHOSPHOENOLPYRUVATE CARBOXYLASE"/>
    <property type="match status" value="1"/>
</dbReference>
<dbReference type="AlphaFoldDB" id="A0A5M3WJ02"/>
<keyword evidence="2" id="KW-1185">Reference proteome</keyword>
<accession>A0A5M3WJ02</accession>
<gene>
    <name evidence="1" type="primary">bcpA</name>
    <name evidence="1" type="ORF">Amac_019260</name>
</gene>
<dbReference type="InterPro" id="IPR039556">
    <property type="entry name" value="ICL/PEPM"/>
</dbReference>
<proteinExistence type="predicted"/>
<dbReference type="SUPFAM" id="SSF51621">
    <property type="entry name" value="Phosphoenolpyruvate/pyruvate domain"/>
    <property type="match status" value="1"/>
</dbReference>
<dbReference type="GO" id="GO:0016833">
    <property type="term" value="F:oxo-acid-lyase activity"/>
    <property type="evidence" value="ECO:0007669"/>
    <property type="project" value="UniProtKB-ARBA"/>
</dbReference>
<dbReference type="EMBL" id="BLAE01000010">
    <property type="protein sequence ID" value="GES08330.1"/>
    <property type="molecule type" value="Genomic_DNA"/>
</dbReference>
<evidence type="ECO:0000313" key="1">
    <source>
        <dbReference type="EMBL" id="GES08330.1"/>
    </source>
</evidence>
<protein>
    <submittedName>
        <fullName evidence="1">Carboxyvinyl-carboxyphosphonate phosphorylmutase</fullName>
    </submittedName>
</protein>
<dbReference type="InterPro" id="IPR015813">
    <property type="entry name" value="Pyrv/PenolPyrv_kinase-like_dom"/>
</dbReference>
<dbReference type="Proteomes" id="UP000331127">
    <property type="component" value="Unassembled WGS sequence"/>
</dbReference>
<dbReference type="Gene3D" id="3.20.20.60">
    <property type="entry name" value="Phosphoenolpyruvate-binding domains"/>
    <property type="match status" value="1"/>
</dbReference>
<sequence length="326" mass="34627">MTDNRAGAGSTYGLVPGPMTIPNAHELRLTLRASLAGPQPLVLPGVTDAMGLRLVEQAGFAAAYATGGGLANAQHALPDIGLTSMAEVVEHAGRITAAASIPVVVDADTGYGGPLATMRTIRLLERAGAAAIQVEDQQMPKQCGHFDDHDLIPAGHMQTKIAIACEARADDALVIIARTDARSVYGIEEAIERAKAYVEAGADVIFVEAPRTIEELALVGTELAGVPLVVNVVEGGKTPELDLKEYAELGFSVILFANYLMRTMMRAGIEALRHLREHGETASRADRMVTWSERQELFRLADLAAAEALLDQPLADIIAANRRPVP</sequence>
<comment type="caution">
    <text evidence="1">The sequence shown here is derived from an EMBL/GenBank/DDBJ whole genome shotgun (WGS) entry which is preliminary data.</text>
</comment>
<reference evidence="1 2" key="1">
    <citation type="submission" date="2019-10" db="EMBL/GenBank/DDBJ databases">
        <title>Whole genome shotgun sequence of Acrocarpospora macrocephala NBRC 16266.</title>
        <authorList>
            <person name="Ichikawa N."/>
            <person name="Kimura A."/>
            <person name="Kitahashi Y."/>
            <person name="Komaki H."/>
            <person name="Oguchi A."/>
        </authorList>
    </citation>
    <scope>NUCLEOTIDE SEQUENCE [LARGE SCALE GENOMIC DNA]</scope>
    <source>
        <strain evidence="1 2">NBRC 16266</strain>
    </source>
</reference>
<dbReference type="RefSeq" id="WP_218040968.1">
    <property type="nucleotide sequence ID" value="NZ_BAAAHL010000038.1"/>
</dbReference>
<dbReference type="CDD" id="cd00377">
    <property type="entry name" value="ICL_PEPM"/>
    <property type="match status" value="1"/>
</dbReference>
<evidence type="ECO:0000313" key="2">
    <source>
        <dbReference type="Proteomes" id="UP000331127"/>
    </source>
</evidence>
<name>A0A5M3WJ02_9ACTN</name>
<dbReference type="Pfam" id="PF13714">
    <property type="entry name" value="PEP_mutase"/>
    <property type="match status" value="1"/>
</dbReference>